<name>A0A7W1X976_9BACL</name>
<dbReference type="OrthoDB" id="9803668at2"/>
<sequence>MVWFESLQHFISEADQVLIVSHVNPDGDAVSSTLAAGYLLKRWGKQVTMVNESPVPKKFFILEGTKEIVSTDQISGRFRHVIALDCADRERMGNIRQLLAEDAFIINIDHHATNERFGDVNIVVPDAAATVEILFDWVEQAGVSLDQRLASYLYTGLLTDTGGFRYSNTTPKVLRIAAQLVDTGIESHKIADAVLETVTIEQLQLLQKALSSLRRSDDGLVAWMSLSRKDTDAFLQSHEDLDGIVNYARNILGVDVGILFRETEDGTVKVSLRSREFVDVGKVAKAFGGGGHARAAGCTFHGSLKEAEEKMLPRLRLELECEKR</sequence>
<gene>
    <name evidence="3" type="ORF">H1164_05230</name>
</gene>
<dbReference type="InterPro" id="IPR051319">
    <property type="entry name" value="Oligoribo/pAp-PDE_c-di-AMP_PDE"/>
</dbReference>
<dbReference type="Pfam" id="PF02272">
    <property type="entry name" value="DHHA1"/>
    <property type="match status" value="1"/>
</dbReference>
<dbReference type="SUPFAM" id="SSF64182">
    <property type="entry name" value="DHH phosphoesterases"/>
    <property type="match status" value="1"/>
</dbReference>
<evidence type="ECO:0000259" key="2">
    <source>
        <dbReference type="Pfam" id="PF02272"/>
    </source>
</evidence>
<feature type="domain" description="DDH" evidence="1">
    <location>
        <begin position="16"/>
        <end position="156"/>
    </location>
</feature>
<dbReference type="GO" id="GO:0003676">
    <property type="term" value="F:nucleic acid binding"/>
    <property type="evidence" value="ECO:0007669"/>
    <property type="project" value="InterPro"/>
</dbReference>
<protein>
    <submittedName>
        <fullName evidence="3">Bifunctional oligoribonuclease/PAP phosphatase NrnA</fullName>
    </submittedName>
</protein>
<dbReference type="Proteomes" id="UP000530514">
    <property type="component" value="Unassembled WGS sequence"/>
</dbReference>
<dbReference type="Gene3D" id="3.10.310.30">
    <property type="match status" value="1"/>
</dbReference>
<dbReference type="Pfam" id="PF01368">
    <property type="entry name" value="DHH"/>
    <property type="match status" value="1"/>
</dbReference>
<dbReference type="InterPro" id="IPR003156">
    <property type="entry name" value="DHHA1_dom"/>
</dbReference>
<comment type="caution">
    <text evidence="3">The sequence shown here is derived from an EMBL/GenBank/DDBJ whole genome shotgun (WGS) entry which is preliminary data.</text>
</comment>
<dbReference type="InterPro" id="IPR038763">
    <property type="entry name" value="DHH_sf"/>
</dbReference>
<dbReference type="PANTHER" id="PTHR47618">
    <property type="entry name" value="BIFUNCTIONAL OLIGORIBONUCLEASE AND PAP PHOSPHATASE NRNA"/>
    <property type="match status" value="1"/>
</dbReference>
<organism evidence="3 4">
    <name type="scientific">Thermoactinomyces daqus</name>
    <dbReference type="NCBI Taxonomy" id="1329516"/>
    <lineage>
        <taxon>Bacteria</taxon>
        <taxon>Bacillati</taxon>
        <taxon>Bacillota</taxon>
        <taxon>Bacilli</taxon>
        <taxon>Bacillales</taxon>
        <taxon>Thermoactinomycetaceae</taxon>
        <taxon>Thermoactinomyces</taxon>
    </lineage>
</organism>
<keyword evidence="4" id="KW-1185">Reference proteome</keyword>
<reference evidence="3 4" key="1">
    <citation type="submission" date="2020-07" db="EMBL/GenBank/DDBJ databases">
        <authorList>
            <person name="Feng H."/>
        </authorList>
    </citation>
    <scope>NUCLEOTIDE SEQUENCE [LARGE SCALE GENOMIC DNA]</scope>
    <source>
        <strain evidence="4">s-11</strain>
    </source>
</reference>
<dbReference type="PANTHER" id="PTHR47618:SF1">
    <property type="entry name" value="BIFUNCTIONAL OLIGORIBONUCLEASE AND PAP PHOSPHATASE NRNA"/>
    <property type="match status" value="1"/>
</dbReference>
<dbReference type="RefSeq" id="WP_033099621.1">
    <property type="nucleotide sequence ID" value="NZ_JACEIP010000005.1"/>
</dbReference>
<evidence type="ECO:0000259" key="1">
    <source>
        <dbReference type="Pfam" id="PF01368"/>
    </source>
</evidence>
<dbReference type="InterPro" id="IPR001667">
    <property type="entry name" value="DDH_dom"/>
</dbReference>
<dbReference type="Gene3D" id="3.90.1640.10">
    <property type="entry name" value="inorganic pyrophosphatase (n-terminal core)"/>
    <property type="match status" value="1"/>
</dbReference>
<feature type="domain" description="DHHA1" evidence="2">
    <location>
        <begin position="239"/>
        <end position="312"/>
    </location>
</feature>
<proteinExistence type="predicted"/>
<dbReference type="AlphaFoldDB" id="A0A7W1X976"/>
<dbReference type="EMBL" id="JACEIP010000005">
    <property type="protein sequence ID" value="MBA4542304.1"/>
    <property type="molecule type" value="Genomic_DNA"/>
</dbReference>
<evidence type="ECO:0000313" key="3">
    <source>
        <dbReference type="EMBL" id="MBA4542304.1"/>
    </source>
</evidence>
<accession>A0A7W1X976</accession>
<evidence type="ECO:0000313" key="4">
    <source>
        <dbReference type="Proteomes" id="UP000530514"/>
    </source>
</evidence>